<sequence>MPRKRKKQVGEARPSDWHQLGTTLWRRFATPFGNPTYVSFFLVSMGMGAIGIWVAMAQTFSAPNAEFGPTPLLASPNVYQSILTFFAAVGSVSCVQLLITEDTNKHLRSFAVLMLLMFFSSAVLCAYLNSQDFAFDRTLLLVSTTLAVVIWWIANWEDGKFDQPNADVSLGGSTDEEAAGDLGEFVV</sequence>
<dbReference type="OrthoDB" id="7889074at2"/>
<reference evidence="2 3" key="1">
    <citation type="journal article" date="2014" name="Antonie Van Leeuwenhoek">
        <title>Hyphomonas beringensis sp. nov. and Hyphomonas chukchiensis sp. nov., isolated from surface seawater of the Bering Sea and Chukchi Sea.</title>
        <authorList>
            <person name="Li C."/>
            <person name="Lai Q."/>
            <person name="Li G."/>
            <person name="Dong C."/>
            <person name="Wang J."/>
            <person name="Liao Y."/>
            <person name="Shao Z."/>
        </authorList>
    </citation>
    <scope>NUCLEOTIDE SEQUENCE [LARGE SCALE GENOMIC DNA]</scope>
    <source>
        <strain evidence="2 3">SCH89</strain>
    </source>
</reference>
<dbReference type="PATRIC" id="fig|1280953.3.peg.1"/>
<dbReference type="RefSeq" id="WP_035534514.1">
    <property type="nucleotide sequence ID" value="NZ_ARYL01000001.1"/>
</dbReference>
<dbReference type="Proteomes" id="UP000024942">
    <property type="component" value="Unassembled WGS sequence"/>
</dbReference>
<feature type="transmembrane region" description="Helical" evidence="1">
    <location>
        <begin position="78"/>
        <end position="98"/>
    </location>
</feature>
<keyword evidence="1" id="KW-0472">Membrane</keyword>
<evidence type="ECO:0000313" key="2">
    <source>
        <dbReference type="EMBL" id="KDA04221.1"/>
    </source>
</evidence>
<evidence type="ECO:0000256" key="1">
    <source>
        <dbReference type="SAM" id="Phobius"/>
    </source>
</evidence>
<accession>A0A059GBM3</accession>
<keyword evidence="3" id="KW-1185">Reference proteome</keyword>
<feature type="transmembrane region" description="Helical" evidence="1">
    <location>
        <begin position="110"/>
        <end position="129"/>
    </location>
</feature>
<dbReference type="AlphaFoldDB" id="A0A059GBM3"/>
<organism evidence="2 3">
    <name type="scientific">Hyphomonas oceanitis SCH89</name>
    <dbReference type="NCBI Taxonomy" id="1280953"/>
    <lineage>
        <taxon>Bacteria</taxon>
        <taxon>Pseudomonadati</taxon>
        <taxon>Pseudomonadota</taxon>
        <taxon>Alphaproteobacteria</taxon>
        <taxon>Hyphomonadales</taxon>
        <taxon>Hyphomonadaceae</taxon>
        <taxon>Hyphomonas</taxon>
    </lineage>
</organism>
<gene>
    <name evidence="2" type="ORF">HOC_00010</name>
</gene>
<dbReference type="eggNOG" id="ENOG503483W">
    <property type="taxonomic scope" value="Bacteria"/>
</dbReference>
<protein>
    <submittedName>
        <fullName evidence="2">Uncharacterized protein</fullName>
    </submittedName>
</protein>
<keyword evidence="1" id="KW-0812">Transmembrane</keyword>
<name>A0A059GBM3_9PROT</name>
<evidence type="ECO:0000313" key="3">
    <source>
        <dbReference type="Proteomes" id="UP000024942"/>
    </source>
</evidence>
<comment type="caution">
    <text evidence="2">The sequence shown here is derived from an EMBL/GenBank/DDBJ whole genome shotgun (WGS) entry which is preliminary data.</text>
</comment>
<dbReference type="STRING" id="1280953.HOC_00010"/>
<proteinExistence type="predicted"/>
<feature type="transmembrane region" description="Helical" evidence="1">
    <location>
        <begin position="135"/>
        <end position="154"/>
    </location>
</feature>
<feature type="transmembrane region" description="Helical" evidence="1">
    <location>
        <begin position="36"/>
        <end position="58"/>
    </location>
</feature>
<keyword evidence="1" id="KW-1133">Transmembrane helix</keyword>
<dbReference type="EMBL" id="ARYL01000001">
    <property type="protein sequence ID" value="KDA04221.1"/>
    <property type="molecule type" value="Genomic_DNA"/>
</dbReference>